<evidence type="ECO:0000256" key="5">
    <source>
        <dbReference type="ARBA" id="ARBA00022741"/>
    </source>
</evidence>
<dbReference type="InterPro" id="IPR003439">
    <property type="entry name" value="ABC_transporter-like_ATP-bd"/>
</dbReference>
<dbReference type="Pfam" id="PF00005">
    <property type="entry name" value="ABC_tran"/>
    <property type="match status" value="1"/>
</dbReference>
<dbReference type="GO" id="GO:0005886">
    <property type="term" value="C:plasma membrane"/>
    <property type="evidence" value="ECO:0007669"/>
    <property type="project" value="UniProtKB-SubCell"/>
</dbReference>
<dbReference type="InterPro" id="IPR017871">
    <property type="entry name" value="ABC_transporter-like_CS"/>
</dbReference>
<proteinExistence type="inferred from homology"/>
<comment type="subcellular location">
    <subcellularLocation>
        <location evidence="1">Cell membrane</location>
        <topology evidence="1">Peripheral membrane protein</topology>
    </subcellularLocation>
</comment>
<dbReference type="PANTHER" id="PTHR43297:SF2">
    <property type="entry name" value="DIPEPTIDE TRANSPORT ATP-BINDING PROTEIN DPPD"/>
    <property type="match status" value="1"/>
</dbReference>
<evidence type="ECO:0000256" key="2">
    <source>
        <dbReference type="ARBA" id="ARBA00005417"/>
    </source>
</evidence>
<dbReference type="Gene3D" id="3.40.50.300">
    <property type="entry name" value="P-loop containing nucleotide triphosphate hydrolases"/>
    <property type="match status" value="1"/>
</dbReference>
<comment type="similarity">
    <text evidence="2">Belongs to the ABC transporter superfamily.</text>
</comment>
<dbReference type="PROSITE" id="PS00211">
    <property type="entry name" value="ABC_TRANSPORTER_1"/>
    <property type="match status" value="1"/>
</dbReference>
<gene>
    <name evidence="9" type="ORF">SAMN04489765_2229</name>
</gene>
<keyword evidence="5" id="KW-0547">Nucleotide-binding</keyword>
<keyword evidence="10" id="KW-1185">Reference proteome</keyword>
<evidence type="ECO:0000256" key="3">
    <source>
        <dbReference type="ARBA" id="ARBA00022448"/>
    </source>
</evidence>
<dbReference type="OrthoDB" id="8036461at2"/>
<dbReference type="InterPro" id="IPR050388">
    <property type="entry name" value="ABC_Ni/Peptide_Import"/>
</dbReference>
<dbReference type="RefSeq" id="WP_068566234.1">
    <property type="nucleotide sequence ID" value="NZ_FNLF01000002.1"/>
</dbReference>
<dbReference type="InterPro" id="IPR027417">
    <property type="entry name" value="P-loop_NTPase"/>
</dbReference>
<keyword evidence="6 9" id="KW-0067">ATP-binding</keyword>
<dbReference type="EMBL" id="FNLF01000002">
    <property type="protein sequence ID" value="SDQ88747.1"/>
    <property type="molecule type" value="Genomic_DNA"/>
</dbReference>
<keyword evidence="4" id="KW-1003">Cell membrane</keyword>
<feature type="domain" description="ABC transporter" evidence="8">
    <location>
        <begin position="3"/>
        <end position="239"/>
    </location>
</feature>
<keyword evidence="3" id="KW-0813">Transport</keyword>
<dbReference type="STRING" id="47312.SAMN04489765_2229"/>
<dbReference type="SUPFAM" id="SSF52540">
    <property type="entry name" value="P-loop containing nucleoside triphosphate hydrolases"/>
    <property type="match status" value="1"/>
</dbReference>
<dbReference type="PANTHER" id="PTHR43297">
    <property type="entry name" value="OLIGOPEPTIDE TRANSPORT ATP-BINDING PROTEIN APPD"/>
    <property type="match status" value="1"/>
</dbReference>
<protein>
    <submittedName>
        <fullName evidence="9">Peptide/nickel transport system ATP-binding protein</fullName>
    </submittedName>
</protein>
<dbReference type="SMART" id="SM00382">
    <property type="entry name" value="AAA"/>
    <property type="match status" value="1"/>
</dbReference>
<accession>A0A1H1EJ33</accession>
<dbReference type="Proteomes" id="UP000183053">
    <property type="component" value="Unassembled WGS sequence"/>
</dbReference>
<evidence type="ECO:0000313" key="9">
    <source>
        <dbReference type="EMBL" id="SDQ88747.1"/>
    </source>
</evidence>
<name>A0A1H1EJ33_9ACTN</name>
<sequence length="244" mass="24381">MTAAIRALTVRAGAATVLDSVDLDLRAGTLTALVGESGCGKSMVASALCGLLPAGTAATGEVTVAGRALGQGDAAWSAVRGHVVGVVPQSPVTSFTPVRTLGSQLDEVIRTLDGTRSPAQLCAAAGLPADALPLYPHELSGGMAQRAAVAAAVAGAPSVVLADEPTSALDPDTARGVLRLLRDLADDGAAVLVITHDLPSVLAAGCEGVAVMRAGRIVVQGSPARVRAAAVTDDYIAAFFEEVR</sequence>
<evidence type="ECO:0000313" key="10">
    <source>
        <dbReference type="Proteomes" id="UP000183053"/>
    </source>
</evidence>
<evidence type="ECO:0000256" key="7">
    <source>
        <dbReference type="ARBA" id="ARBA00023136"/>
    </source>
</evidence>
<evidence type="ECO:0000259" key="8">
    <source>
        <dbReference type="PROSITE" id="PS50893"/>
    </source>
</evidence>
<evidence type="ECO:0000256" key="1">
    <source>
        <dbReference type="ARBA" id="ARBA00004202"/>
    </source>
</evidence>
<dbReference type="PROSITE" id="PS50893">
    <property type="entry name" value="ABC_TRANSPORTER_2"/>
    <property type="match status" value="1"/>
</dbReference>
<keyword evidence="7" id="KW-0472">Membrane</keyword>
<dbReference type="InterPro" id="IPR003593">
    <property type="entry name" value="AAA+_ATPase"/>
</dbReference>
<dbReference type="AlphaFoldDB" id="A0A1H1EJ33"/>
<organism evidence="9 10">
    <name type="scientific">Tsukamurella pulmonis</name>
    <dbReference type="NCBI Taxonomy" id="47312"/>
    <lineage>
        <taxon>Bacteria</taxon>
        <taxon>Bacillati</taxon>
        <taxon>Actinomycetota</taxon>
        <taxon>Actinomycetes</taxon>
        <taxon>Mycobacteriales</taxon>
        <taxon>Tsukamurellaceae</taxon>
        <taxon>Tsukamurella</taxon>
    </lineage>
</organism>
<dbReference type="GO" id="GO:0016887">
    <property type="term" value="F:ATP hydrolysis activity"/>
    <property type="evidence" value="ECO:0007669"/>
    <property type="project" value="InterPro"/>
</dbReference>
<reference evidence="10" key="1">
    <citation type="submission" date="2016-10" db="EMBL/GenBank/DDBJ databases">
        <authorList>
            <person name="Varghese N."/>
            <person name="Submissions S."/>
        </authorList>
    </citation>
    <scope>NUCLEOTIDE SEQUENCE [LARGE SCALE GENOMIC DNA]</scope>
    <source>
        <strain evidence="10">DSM 44142</strain>
    </source>
</reference>
<dbReference type="GO" id="GO:0005524">
    <property type="term" value="F:ATP binding"/>
    <property type="evidence" value="ECO:0007669"/>
    <property type="project" value="UniProtKB-KW"/>
</dbReference>
<evidence type="ECO:0000256" key="6">
    <source>
        <dbReference type="ARBA" id="ARBA00022840"/>
    </source>
</evidence>
<evidence type="ECO:0000256" key="4">
    <source>
        <dbReference type="ARBA" id="ARBA00022475"/>
    </source>
</evidence>